<evidence type="ECO:0000256" key="1">
    <source>
        <dbReference type="ARBA" id="ARBA00022827"/>
    </source>
</evidence>
<dbReference type="InterPro" id="IPR010031">
    <property type="entry name" value="FAD_lactone_oxidase-like"/>
</dbReference>
<organism evidence="5 6">
    <name type="scientific">SAR86 cluster bacterium</name>
    <dbReference type="NCBI Taxonomy" id="2030880"/>
    <lineage>
        <taxon>Bacteria</taxon>
        <taxon>Pseudomonadati</taxon>
        <taxon>Pseudomonadota</taxon>
        <taxon>Gammaproteobacteria</taxon>
        <taxon>SAR86 cluster</taxon>
    </lineage>
</organism>
<evidence type="ECO:0000256" key="2">
    <source>
        <dbReference type="ARBA" id="ARBA00023002"/>
    </source>
</evidence>
<dbReference type="PANTHER" id="PTHR43762:SF1">
    <property type="entry name" value="D-ARABINONO-1,4-LACTONE OXIDASE"/>
    <property type="match status" value="1"/>
</dbReference>
<dbReference type="InterPro" id="IPR036318">
    <property type="entry name" value="FAD-bd_PCMH-like_sf"/>
</dbReference>
<dbReference type="PROSITE" id="PS51387">
    <property type="entry name" value="FAD_PCMH"/>
    <property type="match status" value="1"/>
</dbReference>
<dbReference type="Gene3D" id="3.30.70.2520">
    <property type="match status" value="1"/>
</dbReference>
<dbReference type="Proteomes" id="UP000754644">
    <property type="component" value="Unassembled WGS sequence"/>
</dbReference>
<comment type="caution">
    <text evidence="5">The sequence shown here is derived from an EMBL/GenBank/DDBJ whole genome shotgun (WGS) entry which is preliminary data.</text>
</comment>
<keyword evidence="3" id="KW-0732">Signal</keyword>
<name>A0A972W077_9GAMM</name>
<dbReference type="GO" id="GO:0016020">
    <property type="term" value="C:membrane"/>
    <property type="evidence" value="ECO:0007669"/>
    <property type="project" value="InterPro"/>
</dbReference>
<dbReference type="NCBIfam" id="TIGR01679">
    <property type="entry name" value="bact_FAD_ox"/>
    <property type="match status" value="1"/>
</dbReference>
<dbReference type="InterPro" id="IPR016169">
    <property type="entry name" value="FAD-bd_PCMH_sub2"/>
</dbReference>
<feature type="signal peptide" evidence="3">
    <location>
        <begin position="1"/>
        <end position="32"/>
    </location>
</feature>
<dbReference type="SUPFAM" id="SSF56176">
    <property type="entry name" value="FAD-binding/transporter-associated domain-like"/>
    <property type="match status" value="1"/>
</dbReference>
<dbReference type="AlphaFoldDB" id="A0A972W077"/>
<feature type="domain" description="FAD-binding PCMH-type" evidence="4">
    <location>
        <begin position="50"/>
        <end position="217"/>
    </location>
</feature>
<evidence type="ECO:0000313" key="6">
    <source>
        <dbReference type="Proteomes" id="UP000754644"/>
    </source>
</evidence>
<keyword evidence="2" id="KW-0560">Oxidoreductase</keyword>
<dbReference type="EMBL" id="JABMOJ010000480">
    <property type="protein sequence ID" value="NQV66222.1"/>
    <property type="molecule type" value="Genomic_DNA"/>
</dbReference>
<dbReference type="InterPro" id="IPR006094">
    <property type="entry name" value="Oxid_FAD_bind_N"/>
</dbReference>
<gene>
    <name evidence="5" type="ORF">HQ497_12745</name>
</gene>
<dbReference type="InterPro" id="IPR007173">
    <property type="entry name" value="ALO_C"/>
</dbReference>
<dbReference type="Gene3D" id="3.30.43.10">
    <property type="entry name" value="Uridine Diphospho-n-acetylenolpyruvylglucosamine Reductase, domain 2"/>
    <property type="match status" value="1"/>
</dbReference>
<evidence type="ECO:0000313" key="5">
    <source>
        <dbReference type="EMBL" id="NQV66222.1"/>
    </source>
</evidence>
<keyword evidence="1" id="KW-0285">Flavoprotein</keyword>
<dbReference type="InterPro" id="IPR016171">
    <property type="entry name" value="Vanillyl_alc_oxidase_C-sub2"/>
</dbReference>
<dbReference type="GO" id="GO:0003885">
    <property type="term" value="F:D-arabinono-1,4-lactone oxidase activity"/>
    <property type="evidence" value="ECO:0007669"/>
    <property type="project" value="InterPro"/>
</dbReference>
<protein>
    <submittedName>
        <fullName evidence="5">FAD-binding protein</fullName>
    </submittedName>
</protein>
<reference evidence="5" key="1">
    <citation type="submission" date="2020-05" db="EMBL/GenBank/DDBJ databases">
        <title>Sulfur intermediates as new biogeochemical hubs in an aquatic model microbial ecosystem.</title>
        <authorList>
            <person name="Vigneron A."/>
        </authorList>
    </citation>
    <scope>NUCLEOTIDE SEQUENCE</scope>
    <source>
        <strain evidence="5">Bin.250</strain>
    </source>
</reference>
<dbReference type="PANTHER" id="PTHR43762">
    <property type="entry name" value="L-GULONOLACTONE OXIDASE"/>
    <property type="match status" value="1"/>
</dbReference>
<dbReference type="InterPro" id="IPR006311">
    <property type="entry name" value="TAT_signal"/>
</dbReference>
<accession>A0A972W077</accession>
<evidence type="ECO:0000259" key="4">
    <source>
        <dbReference type="PROSITE" id="PS51387"/>
    </source>
</evidence>
<dbReference type="Pfam" id="PF01565">
    <property type="entry name" value="FAD_binding_4"/>
    <property type="match status" value="1"/>
</dbReference>
<sequence>MKPLTRRRFLAKTALGTMLGALNPVLALSSQAASSFFPASTRWHNWSGALAANPSARFSPTNDQQLADFLASAKGVLRPVGSGHSFAPLVPTDGVLVVLDQLTGLRSYDTANNTATFGAGTRLGDMGAPLANINQAMINLPDIDRQTLAGATSTATHGTGINFKCLSAYITDLRLVTPNGEVHDVNAQSAPALFDAARVGLGALGVVSQITLQNTQRYRLKQTSWVDKTENLLRDFDQQAASHRHFELFPLTHSDFSIALATDATDEPINNPPASPEEEAGFDLAMQGWMKVPPSLRRPLVNGLAEQIGFSERVDESYKILTNIRNTRFNEMEYAVPLKNGAACLQEILQTISDAAVDVVFPLEYRYVSRDDTMLSMSSGDEDHAAISIHRIASEDYRPYFNLIEPIFWKYGGRPHWGKVHSLGADQLMALYPRFDEFREIRAQLDPEGRLLNEHLRKIFGL</sequence>
<dbReference type="Pfam" id="PF04030">
    <property type="entry name" value="ALO"/>
    <property type="match status" value="1"/>
</dbReference>
<keyword evidence="1" id="KW-0274">FAD</keyword>
<dbReference type="GO" id="GO:0071949">
    <property type="term" value="F:FAD binding"/>
    <property type="evidence" value="ECO:0007669"/>
    <property type="project" value="InterPro"/>
</dbReference>
<dbReference type="Gene3D" id="1.10.45.10">
    <property type="entry name" value="Vanillyl-alcohol Oxidase, Chain A, domain 4"/>
    <property type="match status" value="1"/>
</dbReference>
<proteinExistence type="predicted"/>
<evidence type="ECO:0000256" key="3">
    <source>
        <dbReference type="SAM" id="SignalP"/>
    </source>
</evidence>
<dbReference type="Gene3D" id="3.30.465.10">
    <property type="match status" value="1"/>
</dbReference>
<dbReference type="PROSITE" id="PS51318">
    <property type="entry name" value="TAT"/>
    <property type="match status" value="1"/>
</dbReference>
<dbReference type="InterPro" id="IPR016166">
    <property type="entry name" value="FAD-bd_PCMH"/>
</dbReference>
<feature type="chain" id="PRO_5037194695" evidence="3">
    <location>
        <begin position="33"/>
        <end position="462"/>
    </location>
</feature>
<dbReference type="PIRSF" id="PIRSF000136">
    <property type="entry name" value="LGO_GLO"/>
    <property type="match status" value="1"/>
</dbReference>
<dbReference type="InterPro" id="IPR016167">
    <property type="entry name" value="FAD-bd_PCMH_sub1"/>
</dbReference>